<feature type="transmembrane region" description="Helical" evidence="9">
    <location>
        <begin position="127"/>
        <end position="150"/>
    </location>
</feature>
<dbReference type="GO" id="GO:0055085">
    <property type="term" value="P:transmembrane transport"/>
    <property type="evidence" value="ECO:0007669"/>
    <property type="project" value="InterPro"/>
</dbReference>
<evidence type="ECO:0000256" key="3">
    <source>
        <dbReference type="ARBA" id="ARBA00022475"/>
    </source>
</evidence>
<dbReference type="AlphaFoldDB" id="A0A9X1YAS0"/>
<evidence type="ECO:0000313" key="12">
    <source>
        <dbReference type="EMBL" id="MCK8785267.1"/>
    </source>
</evidence>
<comment type="similarity">
    <text evidence="9">Belongs to the binding-protein-dependent transport system permease family.</text>
</comment>
<feature type="transmembrane region" description="Helical" evidence="9">
    <location>
        <begin position="162"/>
        <end position="181"/>
    </location>
</feature>
<feature type="transmembrane region" description="Helical" evidence="9">
    <location>
        <begin position="256"/>
        <end position="282"/>
    </location>
</feature>
<gene>
    <name evidence="12" type="ORF">M0638_12815</name>
</gene>
<protein>
    <submittedName>
        <fullName evidence="12">ABC transporter permease</fullName>
    </submittedName>
</protein>
<dbReference type="Pfam" id="PF00528">
    <property type="entry name" value="BPD_transp_1"/>
    <property type="match status" value="1"/>
</dbReference>
<keyword evidence="3" id="KW-1003">Cell membrane</keyword>
<keyword evidence="5" id="KW-0571">Peptide transport</keyword>
<evidence type="ECO:0000256" key="1">
    <source>
        <dbReference type="ARBA" id="ARBA00004651"/>
    </source>
</evidence>
<feature type="transmembrane region" description="Helical" evidence="9">
    <location>
        <begin position="201"/>
        <end position="221"/>
    </location>
</feature>
<proteinExistence type="inferred from homology"/>
<keyword evidence="13" id="KW-1185">Reference proteome</keyword>
<feature type="domain" description="ABC transmembrane type-1" evidence="11">
    <location>
        <begin position="123"/>
        <end position="328"/>
    </location>
</feature>
<dbReference type="EMBL" id="JALPRX010000054">
    <property type="protein sequence ID" value="MCK8785267.1"/>
    <property type="molecule type" value="Genomic_DNA"/>
</dbReference>
<dbReference type="InterPro" id="IPR035906">
    <property type="entry name" value="MetI-like_sf"/>
</dbReference>
<evidence type="ECO:0000259" key="11">
    <source>
        <dbReference type="PROSITE" id="PS50928"/>
    </source>
</evidence>
<dbReference type="RefSeq" id="WP_248667390.1">
    <property type="nucleotide sequence ID" value="NZ_JALPRX010000054.1"/>
</dbReference>
<accession>A0A9X1YAS0</accession>
<dbReference type="PANTHER" id="PTHR43386:SF1">
    <property type="entry name" value="D,D-DIPEPTIDE TRANSPORT SYSTEM PERMEASE PROTEIN DDPC-RELATED"/>
    <property type="match status" value="1"/>
</dbReference>
<keyword evidence="4 9" id="KW-0812">Transmembrane</keyword>
<evidence type="ECO:0000256" key="8">
    <source>
        <dbReference type="ARBA" id="ARBA00023136"/>
    </source>
</evidence>
<comment type="caution">
    <text evidence="12">The sequence shown here is derived from an EMBL/GenBank/DDBJ whole genome shotgun (WGS) entry which is preliminary data.</text>
</comment>
<keyword evidence="2 9" id="KW-0813">Transport</keyword>
<dbReference type="CDD" id="cd06261">
    <property type="entry name" value="TM_PBP2"/>
    <property type="match status" value="1"/>
</dbReference>
<comment type="subcellular location">
    <subcellularLocation>
        <location evidence="1 9">Cell membrane</location>
        <topology evidence="1 9">Multi-pass membrane protein</topology>
    </subcellularLocation>
</comment>
<name>A0A9X1YAS0_9PROT</name>
<keyword evidence="7 9" id="KW-1133">Transmembrane helix</keyword>
<keyword evidence="6" id="KW-0653">Protein transport</keyword>
<evidence type="ECO:0000256" key="6">
    <source>
        <dbReference type="ARBA" id="ARBA00022927"/>
    </source>
</evidence>
<dbReference type="GO" id="GO:0015833">
    <property type="term" value="P:peptide transport"/>
    <property type="evidence" value="ECO:0007669"/>
    <property type="project" value="UniProtKB-KW"/>
</dbReference>
<dbReference type="InterPro" id="IPR050366">
    <property type="entry name" value="BP-dependent_transpt_permease"/>
</dbReference>
<evidence type="ECO:0000256" key="5">
    <source>
        <dbReference type="ARBA" id="ARBA00022856"/>
    </source>
</evidence>
<dbReference type="PANTHER" id="PTHR43386">
    <property type="entry name" value="OLIGOPEPTIDE TRANSPORT SYSTEM PERMEASE PROTEIN APPC"/>
    <property type="match status" value="1"/>
</dbReference>
<dbReference type="GO" id="GO:0005886">
    <property type="term" value="C:plasma membrane"/>
    <property type="evidence" value="ECO:0007669"/>
    <property type="project" value="UniProtKB-SubCell"/>
</dbReference>
<dbReference type="Gene3D" id="1.10.3720.10">
    <property type="entry name" value="MetI-like"/>
    <property type="match status" value="1"/>
</dbReference>
<evidence type="ECO:0000313" key="13">
    <source>
        <dbReference type="Proteomes" id="UP001139516"/>
    </source>
</evidence>
<evidence type="ECO:0000256" key="9">
    <source>
        <dbReference type="RuleBase" id="RU363032"/>
    </source>
</evidence>
<dbReference type="InterPro" id="IPR000515">
    <property type="entry name" value="MetI-like"/>
</dbReference>
<dbReference type="SUPFAM" id="SSF161098">
    <property type="entry name" value="MetI-like"/>
    <property type="match status" value="1"/>
</dbReference>
<sequence>MAFGAGRREGRRPSLPGSGAGPRPEPDAESPALSPRDATDAPIPADAPPRPARRPGNPRLLAGLLLLGGLAAGAALADAVAGLLGHDAFAPDLFSRFEPPSAAHPLGTDELGRDILLRLLYGARVSLAVGLATALAASVVGTLAGVVAAWRGGLVDALVMRLADALLALPALPLLVVLAAIDPARLGLPARGEGLGTAGADILRITLILALFGWVGVARLSRAAALSVLARDHIRAARALGATEARVLRRHVLPNILAPVAVATALAVGGAVLAESVLSFLGLGIQPPAPSWGNMLANAQELVFAAPLSALWPGLAILLTVTGCNLVADGLRRR</sequence>
<feature type="region of interest" description="Disordered" evidence="10">
    <location>
        <begin position="1"/>
        <end position="55"/>
    </location>
</feature>
<dbReference type="Proteomes" id="UP001139516">
    <property type="component" value="Unassembled WGS sequence"/>
</dbReference>
<evidence type="ECO:0000256" key="10">
    <source>
        <dbReference type="SAM" id="MobiDB-lite"/>
    </source>
</evidence>
<feature type="compositionally biased region" description="Basic and acidic residues" evidence="10">
    <location>
        <begin position="1"/>
        <end position="12"/>
    </location>
</feature>
<reference evidence="12" key="1">
    <citation type="submission" date="2022-04" db="EMBL/GenBank/DDBJ databases">
        <title>Roseomonas acroporae sp. nov., isolated from coral Acropora digitifera.</title>
        <authorList>
            <person name="Sun H."/>
        </authorList>
    </citation>
    <scope>NUCLEOTIDE SEQUENCE</scope>
    <source>
        <strain evidence="12">NAR14</strain>
    </source>
</reference>
<evidence type="ECO:0000256" key="7">
    <source>
        <dbReference type="ARBA" id="ARBA00022989"/>
    </source>
</evidence>
<organism evidence="12 13">
    <name type="scientific">Roseomonas acroporae</name>
    <dbReference type="NCBI Taxonomy" id="2937791"/>
    <lineage>
        <taxon>Bacteria</taxon>
        <taxon>Pseudomonadati</taxon>
        <taxon>Pseudomonadota</taxon>
        <taxon>Alphaproteobacteria</taxon>
        <taxon>Acetobacterales</taxon>
        <taxon>Roseomonadaceae</taxon>
        <taxon>Roseomonas</taxon>
    </lineage>
</organism>
<keyword evidence="8 9" id="KW-0472">Membrane</keyword>
<dbReference type="PROSITE" id="PS50928">
    <property type="entry name" value="ABC_TM1"/>
    <property type="match status" value="1"/>
</dbReference>
<evidence type="ECO:0000256" key="2">
    <source>
        <dbReference type="ARBA" id="ARBA00022448"/>
    </source>
</evidence>
<evidence type="ECO:0000256" key="4">
    <source>
        <dbReference type="ARBA" id="ARBA00022692"/>
    </source>
</evidence>
<dbReference type="GO" id="GO:0015031">
    <property type="term" value="P:protein transport"/>
    <property type="evidence" value="ECO:0007669"/>
    <property type="project" value="UniProtKB-KW"/>
</dbReference>
<feature type="transmembrane region" description="Helical" evidence="9">
    <location>
        <begin position="302"/>
        <end position="328"/>
    </location>
</feature>
<feature type="transmembrane region" description="Helical" evidence="9">
    <location>
        <begin position="60"/>
        <end position="84"/>
    </location>
</feature>